<feature type="domain" description="Arylsulfotransferase N-terminal" evidence="1">
    <location>
        <begin position="125"/>
        <end position="216"/>
    </location>
</feature>
<dbReference type="PANTHER" id="PTHR35340:SF5">
    <property type="entry name" value="ASST-DOMAIN-CONTAINING PROTEIN"/>
    <property type="match status" value="1"/>
</dbReference>
<evidence type="ECO:0000313" key="2">
    <source>
        <dbReference type="EMBL" id="HJB41137.1"/>
    </source>
</evidence>
<dbReference type="Pfam" id="PF05935">
    <property type="entry name" value="Arylsulfotrans"/>
    <property type="match status" value="1"/>
</dbReference>
<dbReference type="EMBL" id="DWYG01000014">
    <property type="protein sequence ID" value="HJB41137.1"/>
    <property type="molecule type" value="Genomic_DNA"/>
</dbReference>
<sequence length="594" mass="66105">MENEKPKRRLKKRFVIPVAVVLLLLVAAPFIVLAVSKAFTAQETVVRSDWAIDTGEVLGSDASLGIEFAEADLNSDQLRVIRLVPTDIEEDGFTFYDSAVQDRLDQALESLKGMGMAWTATNPLAVLNPYGTGANGLYLYFETDVAAHVTYTVHVEDEDIPDFTATAAEADGQPNTRTHEIQIIGLVPGETNTVTLEIVGSWGNLRQNVSFTIEMPETESGYDTTLEVTDGPAAEEAQAEGLFTMMRVNGYLGYGFLYDDAGVLRYEMVLEGYGLDRVLFVDNDIITCVSATKLARINGLGRVEQVYDLGEWALHHDIGFGTDGEILALAERTGAETVEDQMLSIDIETGEVTHLIDFTETLADYYAMTRPINATDPFFWQAGEWDWIHLNSLQYLPEEDSVIVSSRETSTIMKFTDIHGTPTLDWLAGDTDFWADTPYASYCLAQDGAFVPQYGQHCVEYLAAGDTEGVYYLAVYNNNYWALSSRDDYEPDLADTVGTDLYGLGHEESQVYVYKIDENARTFSLEQSFDVPYSSIVSNGSQIGDSGHWAVNSGISMVFGEYNADGELIREYAYDCTMQNYRTFKYDYSGFWFA</sequence>
<dbReference type="Gene3D" id="2.60.40.3100">
    <property type="entry name" value="Arylsulphate sulphotransferase monomer, N-terminal domain"/>
    <property type="match status" value="1"/>
</dbReference>
<reference evidence="2" key="1">
    <citation type="journal article" date="2021" name="PeerJ">
        <title>Extensive microbial diversity within the chicken gut microbiome revealed by metagenomics and culture.</title>
        <authorList>
            <person name="Gilroy R."/>
            <person name="Ravi A."/>
            <person name="Getino M."/>
            <person name="Pursley I."/>
            <person name="Horton D.L."/>
            <person name="Alikhan N.F."/>
            <person name="Baker D."/>
            <person name="Gharbi K."/>
            <person name="Hall N."/>
            <person name="Watson M."/>
            <person name="Adriaenssens E.M."/>
            <person name="Foster-Nyarko E."/>
            <person name="Jarju S."/>
            <person name="Secka A."/>
            <person name="Antonio M."/>
            <person name="Oren A."/>
            <person name="Chaudhuri R.R."/>
            <person name="La Ragione R."/>
            <person name="Hildebrand F."/>
            <person name="Pallen M.J."/>
        </authorList>
    </citation>
    <scope>NUCLEOTIDE SEQUENCE</scope>
    <source>
        <strain evidence="2">ChiBcec8-13705</strain>
    </source>
</reference>
<accession>A0A9D2M4P8</accession>
<organism evidence="2 3">
    <name type="scientific">Candidatus Gemmiger avicola</name>
    <dbReference type="NCBI Taxonomy" id="2838605"/>
    <lineage>
        <taxon>Bacteria</taxon>
        <taxon>Bacillati</taxon>
        <taxon>Bacillota</taxon>
        <taxon>Clostridia</taxon>
        <taxon>Eubacteriales</taxon>
        <taxon>Gemmiger</taxon>
    </lineage>
</organism>
<dbReference type="InterPro" id="IPR038477">
    <property type="entry name" value="ASST_N_sf"/>
</dbReference>
<evidence type="ECO:0000313" key="3">
    <source>
        <dbReference type="Proteomes" id="UP000886803"/>
    </source>
</evidence>
<dbReference type="InterPro" id="IPR035391">
    <property type="entry name" value="Arylsulfotran_N"/>
</dbReference>
<gene>
    <name evidence="2" type="ORF">H9945_01395</name>
</gene>
<proteinExistence type="predicted"/>
<dbReference type="Proteomes" id="UP000886803">
    <property type="component" value="Unassembled WGS sequence"/>
</dbReference>
<dbReference type="AlphaFoldDB" id="A0A9D2M4P8"/>
<dbReference type="GO" id="GO:0004062">
    <property type="term" value="F:aryl sulfotransferase activity"/>
    <property type="evidence" value="ECO:0007669"/>
    <property type="project" value="InterPro"/>
</dbReference>
<reference evidence="2" key="2">
    <citation type="submission" date="2021-04" db="EMBL/GenBank/DDBJ databases">
        <authorList>
            <person name="Gilroy R."/>
        </authorList>
    </citation>
    <scope>NUCLEOTIDE SEQUENCE</scope>
    <source>
        <strain evidence="2">ChiBcec8-13705</strain>
    </source>
</reference>
<comment type="caution">
    <text evidence="2">The sequence shown here is derived from an EMBL/GenBank/DDBJ whole genome shotgun (WGS) entry which is preliminary data.</text>
</comment>
<evidence type="ECO:0000259" key="1">
    <source>
        <dbReference type="Pfam" id="PF17425"/>
    </source>
</evidence>
<dbReference type="InterPro" id="IPR010262">
    <property type="entry name" value="Arylsulfotransferase_bact"/>
</dbReference>
<dbReference type="InterPro" id="IPR011044">
    <property type="entry name" value="Quino_amine_DH_bsu"/>
</dbReference>
<dbReference type="SUPFAM" id="SSF50969">
    <property type="entry name" value="YVTN repeat-like/Quinoprotein amine dehydrogenase"/>
    <property type="match status" value="1"/>
</dbReference>
<name>A0A9D2M4P8_9FIRM</name>
<dbReference type="InterPro" id="IPR053143">
    <property type="entry name" value="Arylsulfate_ST"/>
</dbReference>
<dbReference type="PANTHER" id="PTHR35340">
    <property type="entry name" value="PQQ ENZYME REPEAT PROTEIN-RELATED"/>
    <property type="match status" value="1"/>
</dbReference>
<dbReference type="Pfam" id="PF17425">
    <property type="entry name" value="Arylsulfotran_N"/>
    <property type="match status" value="1"/>
</dbReference>
<protein>
    <submittedName>
        <fullName evidence="2">Aryl-sulfate sulfotransferase</fullName>
    </submittedName>
</protein>